<evidence type="ECO:0000259" key="2">
    <source>
        <dbReference type="Pfam" id="PF01757"/>
    </source>
</evidence>
<sequence>MTTGRLHYVDWLRVLAFGLLILYHCSVAFFPDMSWLVKSAQTSQALSWAMDFPRAWRLALLFFVSGMGTWFAFRSSPGRAFLRDRTVRLLVPLLFAMAVVVVPQVWLERVMEEGYRGSLWTFWIERYFTEGKYPAGNITWAHMWFVAYLLVMAVGLYPIFRFLQSGRGAPVSRLFVAVVRSPFVHLVFLVPLALNLALSPFYPRQTNALYNDGAWFAVWASWFGFGFLFARHHAEIIGTVVARRWVSAGLALVLTVALYTFCFVPAAGSAGSLGSWENQTPVFKALDFALAWTMILTAVGFAAIHLDRRSAALSWLNGKVFALYIVHQTVIVWALYHVLPIEAGAWTKLGLVVFVTVALSLAIAMAAERLPWPLRLAFGFGDRPARRAAPAGPTTRTVR</sequence>
<feature type="transmembrane region" description="Helical" evidence="1">
    <location>
        <begin position="12"/>
        <end position="30"/>
    </location>
</feature>
<keyword evidence="1" id="KW-1133">Transmembrane helix</keyword>
<dbReference type="RefSeq" id="WP_126701850.1">
    <property type="nucleotide sequence ID" value="NZ_RWKW01000093.1"/>
</dbReference>
<dbReference type="GO" id="GO:0016747">
    <property type="term" value="F:acyltransferase activity, transferring groups other than amino-acyl groups"/>
    <property type="evidence" value="ECO:0007669"/>
    <property type="project" value="InterPro"/>
</dbReference>
<keyword evidence="1" id="KW-0472">Membrane</keyword>
<keyword evidence="3" id="KW-0012">Acyltransferase</keyword>
<dbReference type="PANTHER" id="PTHR36927">
    <property type="entry name" value="BLR4337 PROTEIN"/>
    <property type="match status" value="1"/>
</dbReference>
<keyword evidence="4" id="KW-1185">Reference proteome</keyword>
<name>A0A3R9Y507_9HYPH</name>
<feature type="transmembrane region" description="Helical" evidence="1">
    <location>
        <begin position="141"/>
        <end position="162"/>
    </location>
</feature>
<dbReference type="EMBL" id="RWKW01000093">
    <property type="protein sequence ID" value="RST84381.1"/>
    <property type="molecule type" value="Genomic_DNA"/>
</dbReference>
<dbReference type="PANTHER" id="PTHR36927:SF3">
    <property type="entry name" value="GLUCANS BIOSYNTHESIS PROTEIN C"/>
    <property type="match status" value="1"/>
</dbReference>
<proteinExistence type="predicted"/>
<gene>
    <name evidence="3" type="ORF">EJC49_20805</name>
</gene>
<keyword evidence="3" id="KW-0808">Transferase</keyword>
<protein>
    <submittedName>
        <fullName evidence="3">Acyltransferase</fullName>
    </submittedName>
</protein>
<feature type="domain" description="Acyltransferase 3" evidence="2">
    <location>
        <begin position="7"/>
        <end position="364"/>
    </location>
</feature>
<feature type="transmembrane region" description="Helical" evidence="1">
    <location>
        <begin position="288"/>
        <end position="306"/>
    </location>
</feature>
<dbReference type="OrthoDB" id="9809782at2"/>
<accession>A0A3R9Y507</accession>
<feature type="transmembrane region" description="Helical" evidence="1">
    <location>
        <begin position="174"/>
        <end position="194"/>
    </location>
</feature>
<evidence type="ECO:0000313" key="4">
    <source>
        <dbReference type="Proteomes" id="UP000278398"/>
    </source>
</evidence>
<feature type="transmembrane region" description="Helical" evidence="1">
    <location>
        <begin position="214"/>
        <end position="233"/>
    </location>
</feature>
<feature type="transmembrane region" description="Helical" evidence="1">
    <location>
        <begin position="55"/>
        <end position="73"/>
    </location>
</feature>
<dbReference type="AlphaFoldDB" id="A0A3R9Y507"/>
<feature type="transmembrane region" description="Helical" evidence="1">
    <location>
        <begin position="318"/>
        <end position="339"/>
    </location>
</feature>
<comment type="caution">
    <text evidence="3">The sequence shown here is derived from an EMBL/GenBank/DDBJ whole genome shotgun (WGS) entry which is preliminary data.</text>
</comment>
<evidence type="ECO:0000313" key="3">
    <source>
        <dbReference type="EMBL" id="RST84381.1"/>
    </source>
</evidence>
<organism evidence="3 4">
    <name type="scientific">Aquibium carbonis</name>
    <dbReference type="NCBI Taxonomy" id="2495581"/>
    <lineage>
        <taxon>Bacteria</taxon>
        <taxon>Pseudomonadati</taxon>
        <taxon>Pseudomonadota</taxon>
        <taxon>Alphaproteobacteria</taxon>
        <taxon>Hyphomicrobiales</taxon>
        <taxon>Phyllobacteriaceae</taxon>
        <taxon>Aquibium</taxon>
    </lineage>
</organism>
<feature type="transmembrane region" description="Helical" evidence="1">
    <location>
        <begin position="85"/>
        <end position="106"/>
    </location>
</feature>
<feature type="transmembrane region" description="Helical" evidence="1">
    <location>
        <begin position="245"/>
        <end position="268"/>
    </location>
</feature>
<dbReference type="InterPro" id="IPR002656">
    <property type="entry name" value="Acyl_transf_3_dom"/>
</dbReference>
<dbReference type="Pfam" id="PF01757">
    <property type="entry name" value="Acyl_transf_3"/>
    <property type="match status" value="1"/>
</dbReference>
<feature type="transmembrane region" description="Helical" evidence="1">
    <location>
        <begin position="345"/>
        <end position="367"/>
    </location>
</feature>
<evidence type="ECO:0000256" key="1">
    <source>
        <dbReference type="SAM" id="Phobius"/>
    </source>
</evidence>
<dbReference type="InterPro" id="IPR050623">
    <property type="entry name" value="Glucan_succinyl_AcylTrfase"/>
</dbReference>
<dbReference type="Proteomes" id="UP000278398">
    <property type="component" value="Unassembled WGS sequence"/>
</dbReference>
<keyword evidence="1" id="KW-0812">Transmembrane</keyword>
<reference evidence="3 4" key="1">
    <citation type="submission" date="2018-12" db="EMBL/GenBank/DDBJ databases">
        <title>Mesorhizobium carbonis sp. nov., isolated from coal mine water.</title>
        <authorList>
            <person name="Xin W."/>
            <person name="Xu Z."/>
            <person name="Xiang F."/>
            <person name="Zhang J."/>
            <person name="Xi L."/>
            <person name="Liu J."/>
        </authorList>
    </citation>
    <scope>NUCLEOTIDE SEQUENCE [LARGE SCALE GENOMIC DNA]</scope>
    <source>
        <strain evidence="3 4">B2.3</strain>
    </source>
</reference>